<keyword evidence="4" id="KW-1185">Reference proteome</keyword>
<dbReference type="PANTHER" id="PTHR35174:SF3">
    <property type="entry name" value="BLL7171 PROTEIN"/>
    <property type="match status" value="1"/>
</dbReference>
<dbReference type="Pfam" id="PF03795">
    <property type="entry name" value="YCII"/>
    <property type="match status" value="1"/>
</dbReference>
<dbReference type="PANTHER" id="PTHR35174">
    <property type="entry name" value="BLL7171 PROTEIN-RELATED"/>
    <property type="match status" value="1"/>
</dbReference>
<organism evidence="3 4">
    <name type="scientific">Paracraurococcus ruber</name>
    <dbReference type="NCBI Taxonomy" id="77675"/>
    <lineage>
        <taxon>Bacteria</taxon>
        <taxon>Pseudomonadati</taxon>
        <taxon>Pseudomonadota</taxon>
        <taxon>Alphaproteobacteria</taxon>
        <taxon>Acetobacterales</taxon>
        <taxon>Roseomonadaceae</taxon>
        <taxon>Paracraurococcus</taxon>
    </lineage>
</organism>
<evidence type="ECO:0000256" key="1">
    <source>
        <dbReference type="ARBA" id="ARBA00007689"/>
    </source>
</evidence>
<gene>
    <name evidence="3" type="ORF">CKO45_07965</name>
</gene>
<name>A0ABS1CUV2_9PROT</name>
<dbReference type="Gene3D" id="3.30.70.1060">
    <property type="entry name" value="Dimeric alpha+beta barrel"/>
    <property type="match status" value="1"/>
</dbReference>
<comment type="caution">
    <text evidence="3">The sequence shown here is derived from an EMBL/GenBank/DDBJ whole genome shotgun (WGS) entry which is preliminary data.</text>
</comment>
<comment type="similarity">
    <text evidence="1">Belongs to the YciI family.</text>
</comment>
<accession>A0ABS1CUV2</accession>
<reference evidence="3 4" key="1">
    <citation type="journal article" date="2020" name="Microorganisms">
        <title>Osmotic Adaptation and Compatible Solute Biosynthesis of Phototrophic Bacteria as Revealed from Genome Analyses.</title>
        <authorList>
            <person name="Imhoff J.F."/>
            <person name="Rahn T."/>
            <person name="Kunzel S."/>
            <person name="Keller A."/>
            <person name="Neulinger S.C."/>
        </authorList>
    </citation>
    <scope>NUCLEOTIDE SEQUENCE [LARGE SCALE GENOMIC DNA]</scope>
    <source>
        <strain evidence="3 4">DSM 15382</strain>
    </source>
</reference>
<proteinExistence type="inferred from homology"/>
<evidence type="ECO:0000313" key="3">
    <source>
        <dbReference type="EMBL" id="MBK1658164.1"/>
    </source>
</evidence>
<dbReference type="RefSeq" id="WP_133221339.1">
    <property type="nucleotide sequence ID" value="NZ_NRSG01000040.1"/>
</dbReference>
<dbReference type="Proteomes" id="UP000697995">
    <property type="component" value="Unassembled WGS sequence"/>
</dbReference>
<sequence length="115" mass="12212">MEYVLLIHSEEAAWGAMPPAEQQAWMAAYAAYTQDLIQAGVMRGGHRLQPAAEASLVRQGAVQAGPRAGAGEQLGGLYVIEVPDHAAALDWARRCPGSRHGMVELRPVMAPPSPA</sequence>
<dbReference type="InterPro" id="IPR011008">
    <property type="entry name" value="Dimeric_a/b-barrel"/>
</dbReference>
<evidence type="ECO:0000259" key="2">
    <source>
        <dbReference type="Pfam" id="PF03795"/>
    </source>
</evidence>
<dbReference type="SUPFAM" id="SSF54909">
    <property type="entry name" value="Dimeric alpha+beta barrel"/>
    <property type="match status" value="1"/>
</dbReference>
<evidence type="ECO:0000313" key="4">
    <source>
        <dbReference type="Proteomes" id="UP000697995"/>
    </source>
</evidence>
<feature type="domain" description="YCII-related" evidence="2">
    <location>
        <begin position="1"/>
        <end position="109"/>
    </location>
</feature>
<dbReference type="EMBL" id="NRSG01000040">
    <property type="protein sequence ID" value="MBK1658164.1"/>
    <property type="molecule type" value="Genomic_DNA"/>
</dbReference>
<dbReference type="InterPro" id="IPR005545">
    <property type="entry name" value="YCII"/>
</dbReference>
<protein>
    <recommendedName>
        <fullName evidence="2">YCII-related domain-containing protein</fullName>
    </recommendedName>
</protein>